<keyword evidence="1" id="KW-0472">Membrane</keyword>
<feature type="transmembrane region" description="Helical" evidence="1">
    <location>
        <begin position="135"/>
        <end position="155"/>
    </location>
</feature>
<protein>
    <submittedName>
        <fullName evidence="2">Uncharacterized protein</fullName>
    </submittedName>
</protein>
<proteinExistence type="predicted"/>
<keyword evidence="1" id="KW-1133">Transmembrane helix</keyword>
<feature type="transmembrane region" description="Helical" evidence="1">
    <location>
        <begin position="40"/>
        <end position="59"/>
    </location>
</feature>
<accession>A0AAX4L2H6</accession>
<evidence type="ECO:0000256" key="1">
    <source>
        <dbReference type="SAM" id="Phobius"/>
    </source>
</evidence>
<dbReference type="EMBL" id="CP146016">
    <property type="protein sequence ID" value="WWQ61409.1"/>
    <property type="molecule type" value="Genomic_DNA"/>
</dbReference>
<organism evidence="2 3">
    <name type="scientific">Sulfolobus tengchongensis</name>
    <dbReference type="NCBI Taxonomy" id="207809"/>
    <lineage>
        <taxon>Archaea</taxon>
        <taxon>Thermoproteota</taxon>
        <taxon>Thermoprotei</taxon>
        <taxon>Sulfolobales</taxon>
        <taxon>Sulfolobaceae</taxon>
        <taxon>Sulfolobus</taxon>
    </lineage>
</organism>
<evidence type="ECO:0000313" key="3">
    <source>
        <dbReference type="Proteomes" id="UP001432202"/>
    </source>
</evidence>
<dbReference type="RefSeq" id="WP_338603692.1">
    <property type="nucleotide sequence ID" value="NZ_CP146016.1"/>
</dbReference>
<name>A0AAX4L2H6_9CREN</name>
<gene>
    <name evidence="2" type="ORF">V6M85_04855</name>
</gene>
<keyword evidence="1" id="KW-0812">Transmembrane</keyword>
<sequence length="161" mass="18120">MELTNASLLYLISGNYTHYFLLITILNISGNSIIVNMTEISHNISLSYIVAYPSFLLFIPNATQNAVAQYDNIDVNIVNLYNFTIYVDTYNGIVIHYTGKGINATLIGATVPLEPNVYKPIPSYILNKSHSSFTIIEYETLFLTISLVISFYIIFEKASKK</sequence>
<evidence type="ECO:0000313" key="2">
    <source>
        <dbReference type="EMBL" id="WWQ61409.1"/>
    </source>
</evidence>
<dbReference type="GeneID" id="89336073"/>
<reference evidence="2 3" key="1">
    <citation type="submission" date="2024-02" db="EMBL/GenBank/DDBJ databases">
        <title>STSV induces naive adaptation in Sulfolobus.</title>
        <authorList>
            <person name="Xiang X."/>
            <person name="Song M."/>
        </authorList>
    </citation>
    <scope>NUCLEOTIDE SEQUENCE [LARGE SCALE GENOMIC DNA]</scope>
    <source>
        <strain evidence="2 3">RT2</strain>
    </source>
</reference>
<dbReference type="Proteomes" id="UP001432202">
    <property type="component" value="Chromosome"/>
</dbReference>
<keyword evidence="3" id="KW-1185">Reference proteome</keyword>
<dbReference type="AlphaFoldDB" id="A0AAX4L2H6"/>
<feature type="transmembrane region" description="Helical" evidence="1">
    <location>
        <begin position="6"/>
        <end position="28"/>
    </location>
</feature>